<dbReference type="HAMAP" id="MF_00528">
    <property type="entry name" value="Maf"/>
    <property type="match status" value="1"/>
</dbReference>
<proteinExistence type="inferred from homology"/>
<organism evidence="3 4">
    <name type="scientific">Austropuccinia psidii MF-1</name>
    <dbReference type="NCBI Taxonomy" id="1389203"/>
    <lineage>
        <taxon>Eukaryota</taxon>
        <taxon>Fungi</taxon>
        <taxon>Dikarya</taxon>
        <taxon>Basidiomycota</taxon>
        <taxon>Pucciniomycotina</taxon>
        <taxon>Pucciniomycetes</taxon>
        <taxon>Pucciniales</taxon>
        <taxon>Sphaerophragmiaceae</taxon>
        <taxon>Austropuccinia</taxon>
    </lineage>
</organism>
<comment type="caution">
    <text evidence="3">The sequence shown here is derived from an EMBL/GenBank/DDBJ whole genome shotgun (WGS) entry which is preliminary data.</text>
</comment>
<dbReference type="EMBL" id="AVOT02025306">
    <property type="protein sequence ID" value="MBW0516490.1"/>
    <property type="molecule type" value="Genomic_DNA"/>
</dbReference>
<dbReference type="OrthoDB" id="10267058at2759"/>
<dbReference type="PANTHER" id="PTHR43213">
    <property type="entry name" value="BIFUNCTIONAL DTTP/UTP PYROPHOSPHATASE/METHYLTRANSFERASE PROTEIN-RELATED"/>
    <property type="match status" value="1"/>
</dbReference>
<dbReference type="Gene3D" id="3.90.950.10">
    <property type="match status" value="1"/>
</dbReference>
<evidence type="ECO:0000313" key="4">
    <source>
        <dbReference type="Proteomes" id="UP000765509"/>
    </source>
</evidence>
<keyword evidence="4" id="KW-1185">Reference proteome</keyword>
<protein>
    <recommendedName>
        <fullName evidence="5">Maf-like protein</fullName>
    </recommendedName>
</protein>
<accession>A0A9Q3HVX1</accession>
<reference evidence="3" key="1">
    <citation type="submission" date="2021-03" db="EMBL/GenBank/DDBJ databases">
        <title>Draft genome sequence of rust myrtle Austropuccinia psidii MF-1, a brazilian biotype.</title>
        <authorList>
            <person name="Quecine M.C."/>
            <person name="Pachon D.M.R."/>
            <person name="Bonatelli M.L."/>
            <person name="Correr F.H."/>
            <person name="Franceschini L.M."/>
            <person name="Leite T.F."/>
            <person name="Margarido G.R.A."/>
            <person name="Almeida C.A."/>
            <person name="Ferrarezi J.A."/>
            <person name="Labate C.A."/>
        </authorList>
    </citation>
    <scope>NUCLEOTIDE SEQUENCE</scope>
    <source>
        <strain evidence="3">MF-1</strain>
    </source>
</reference>
<comment type="cofactor">
    <cofactor evidence="1">
        <name>a divalent metal cation</name>
        <dbReference type="ChEBI" id="CHEBI:60240"/>
    </cofactor>
</comment>
<evidence type="ECO:0000256" key="2">
    <source>
        <dbReference type="ARBA" id="ARBA00022801"/>
    </source>
</evidence>
<keyword evidence="2" id="KW-0378">Hydrolase</keyword>
<dbReference type="SUPFAM" id="SSF52972">
    <property type="entry name" value="ITPase-like"/>
    <property type="match status" value="1"/>
</dbReference>
<gene>
    <name evidence="3" type="ORF">O181_056205</name>
</gene>
<dbReference type="GO" id="GO:0047429">
    <property type="term" value="F:nucleoside triphosphate diphosphatase activity"/>
    <property type="evidence" value="ECO:0007669"/>
    <property type="project" value="InterPro"/>
</dbReference>
<dbReference type="PANTHER" id="PTHR43213:SF5">
    <property type="entry name" value="BIFUNCTIONAL DTTP_UTP PYROPHOSPHATASE_METHYLTRANSFERASE PROTEIN-RELATED"/>
    <property type="match status" value="1"/>
</dbReference>
<dbReference type="InterPro" id="IPR003697">
    <property type="entry name" value="Maf-like"/>
</dbReference>
<evidence type="ECO:0000256" key="1">
    <source>
        <dbReference type="ARBA" id="ARBA00001968"/>
    </source>
</evidence>
<name>A0A9Q3HVX1_9BASI</name>
<dbReference type="Proteomes" id="UP000765509">
    <property type="component" value="Unassembled WGS sequence"/>
</dbReference>
<dbReference type="AlphaFoldDB" id="A0A9Q3HVX1"/>
<evidence type="ECO:0000313" key="3">
    <source>
        <dbReference type="EMBL" id="MBW0516490.1"/>
    </source>
</evidence>
<dbReference type="Pfam" id="PF02545">
    <property type="entry name" value="Maf"/>
    <property type="match status" value="1"/>
</dbReference>
<dbReference type="InterPro" id="IPR029001">
    <property type="entry name" value="ITPase-like_fam"/>
</dbReference>
<evidence type="ECO:0008006" key="5">
    <source>
        <dbReference type="Google" id="ProtNLM"/>
    </source>
</evidence>
<sequence>MSCSTIQSDLDDLNDLDSKISSISPSLALKIPIFNKLSNKRIILASASPRRLKILRNLGINPQVIPSNFNEDLPHHQFEDSLSPNSKSLNYVAATASEKAIEVYSKVLKQSPDQAPDLVIGADTVIQTFLPGSDQFPKILEKPTSPEDHLFMLEELFNLPHEAKIEAVSGIAIVYPILTSPGYTVKTIAETSRIWFGDVGRDTLIAYVQQGEGIDRAGGISIEGVGSQLIRRIDGDWNNILGFPAYAFLEFLKHTLKEDEDFLAD</sequence>